<reference evidence="8" key="1">
    <citation type="journal article" date="2014" name="Science">
        <title>Ancient hybridizations among the ancestral genomes of bread wheat.</title>
        <authorList>
            <consortium name="International Wheat Genome Sequencing Consortium,"/>
            <person name="Marcussen T."/>
            <person name="Sandve S.R."/>
            <person name="Heier L."/>
            <person name="Spannagl M."/>
            <person name="Pfeifer M."/>
            <person name="Jakobsen K.S."/>
            <person name="Wulff B.B."/>
            <person name="Steuernagel B."/>
            <person name="Mayer K.F."/>
            <person name="Olsen O.A."/>
        </authorList>
    </citation>
    <scope>NUCLEOTIDE SEQUENCE [LARGE SCALE GENOMIC DNA]</scope>
    <source>
        <strain evidence="8">cv. AL8/78</strain>
    </source>
</reference>
<dbReference type="GO" id="GO:0046872">
    <property type="term" value="F:metal ion binding"/>
    <property type="evidence" value="ECO:0007669"/>
    <property type="project" value="UniProtKB-KW"/>
</dbReference>
<keyword evidence="5" id="KW-0472">Membrane</keyword>
<reference evidence="7" key="4">
    <citation type="submission" date="2019-03" db="UniProtKB">
        <authorList>
            <consortium name="EnsemblPlants"/>
        </authorList>
    </citation>
    <scope>IDENTIFICATION</scope>
</reference>
<dbReference type="SUPFAM" id="SSF49503">
    <property type="entry name" value="Cupredoxins"/>
    <property type="match status" value="1"/>
</dbReference>
<evidence type="ECO:0000256" key="4">
    <source>
        <dbReference type="SAM" id="MobiDB-lite"/>
    </source>
</evidence>
<dbReference type="AlphaFoldDB" id="A0A453DCD5"/>
<evidence type="ECO:0000256" key="5">
    <source>
        <dbReference type="SAM" id="Phobius"/>
    </source>
</evidence>
<evidence type="ECO:0000313" key="7">
    <source>
        <dbReference type="EnsemblPlants" id="AET2Gv21186100.1"/>
    </source>
</evidence>
<dbReference type="PANTHER" id="PTHR33021:SF473">
    <property type="entry name" value="GENOME ASSEMBLY, CHROMOSOME: II"/>
    <property type="match status" value="1"/>
</dbReference>
<dbReference type="FunFam" id="2.60.40.420:FF:000003">
    <property type="entry name" value="Blue copper"/>
    <property type="match status" value="1"/>
</dbReference>
<dbReference type="GO" id="GO:0009055">
    <property type="term" value="F:electron transfer activity"/>
    <property type="evidence" value="ECO:0007669"/>
    <property type="project" value="InterPro"/>
</dbReference>
<evidence type="ECO:0000256" key="3">
    <source>
        <dbReference type="ARBA" id="ARBA00023180"/>
    </source>
</evidence>
<evidence type="ECO:0000259" key="6">
    <source>
        <dbReference type="PROSITE" id="PS51485"/>
    </source>
</evidence>
<reference evidence="8" key="2">
    <citation type="journal article" date="2017" name="Nat. Plants">
        <title>The Aegilops tauschii genome reveals multiple impacts of transposons.</title>
        <authorList>
            <person name="Zhao G."/>
            <person name="Zou C."/>
            <person name="Li K."/>
            <person name="Wang K."/>
            <person name="Li T."/>
            <person name="Gao L."/>
            <person name="Zhang X."/>
            <person name="Wang H."/>
            <person name="Yang Z."/>
            <person name="Liu X."/>
            <person name="Jiang W."/>
            <person name="Mao L."/>
            <person name="Kong X."/>
            <person name="Jiao Y."/>
            <person name="Jia J."/>
        </authorList>
    </citation>
    <scope>NUCLEOTIDE SEQUENCE [LARGE SCALE GENOMIC DNA]</scope>
    <source>
        <strain evidence="8">cv. AL8/78</strain>
    </source>
</reference>
<keyword evidence="3" id="KW-0325">Glycoprotein</keyword>
<reference evidence="7" key="3">
    <citation type="journal article" date="2017" name="Nature">
        <title>Genome sequence of the progenitor of the wheat D genome Aegilops tauschii.</title>
        <authorList>
            <person name="Luo M.C."/>
            <person name="Gu Y.Q."/>
            <person name="Puiu D."/>
            <person name="Wang H."/>
            <person name="Twardziok S.O."/>
            <person name="Deal K.R."/>
            <person name="Huo N."/>
            <person name="Zhu T."/>
            <person name="Wang L."/>
            <person name="Wang Y."/>
            <person name="McGuire P.E."/>
            <person name="Liu S."/>
            <person name="Long H."/>
            <person name="Ramasamy R.K."/>
            <person name="Rodriguez J.C."/>
            <person name="Van S.L."/>
            <person name="Yuan L."/>
            <person name="Wang Z."/>
            <person name="Xia Z."/>
            <person name="Xiao L."/>
            <person name="Anderson O.D."/>
            <person name="Ouyang S."/>
            <person name="Liang Y."/>
            <person name="Zimin A.V."/>
            <person name="Pertea G."/>
            <person name="Qi P."/>
            <person name="Bennetzen J.L."/>
            <person name="Dai X."/>
            <person name="Dawson M.W."/>
            <person name="Muller H.G."/>
            <person name="Kugler K."/>
            <person name="Rivarola-Duarte L."/>
            <person name="Spannagl M."/>
            <person name="Mayer K.F.X."/>
            <person name="Lu F.H."/>
            <person name="Bevan M.W."/>
            <person name="Leroy P."/>
            <person name="Li P."/>
            <person name="You F.M."/>
            <person name="Sun Q."/>
            <person name="Liu Z."/>
            <person name="Lyons E."/>
            <person name="Wicker T."/>
            <person name="Salzberg S.L."/>
            <person name="Devos K.M."/>
            <person name="Dvorak J."/>
        </authorList>
    </citation>
    <scope>NUCLEOTIDE SEQUENCE [LARGE SCALE GENOMIC DNA]</scope>
    <source>
        <strain evidence="7">cv. AL8/78</strain>
    </source>
</reference>
<evidence type="ECO:0000256" key="2">
    <source>
        <dbReference type="ARBA" id="ARBA00023008"/>
    </source>
</evidence>
<evidence type="ECO:0000313" key="8">
    <source>
        <dbReference type="Proteomes" id="UP000015105"/>
    </source>
</evidence>
<dbReference type="STRING" id="200361.A0A453DCD5"/>
<accession>A0A453DCD5</accession>
<feature type="transmembrane region" description="Helical" evidence="5">
    <location>
        <begin position="12"/>
        <end position="30"/>
    </location>
</feature>
<dbReference type="Gramene" id="AET2Gv21186100.1">
    <property type="protein sequence ID" value="AET2Gv21186100.1"/>
    <property type="gene ID" value="AET2Gv21186100"/>
</dbReference>
<feature type="region of interest" description="Disordered" evidence="4">
    <location>
        <begin position="151"/>
        <end position="177"/>
    </location>
</feature>
<keyword evidence="5" id="KW-1133">Transmembrane helix</keyword>
<organism evidence="7 8">
    <name type="scientific">Aegilops tauschii subsp. strangulata</name>
    <name type="common">Goatgrass</name>
    <dbReference type="NCBI Taxonomy" id="200361"/>
    <lineage>
        <taxon>Eukaryota</taxon>
        <taxon>Viridiplantae</taxon>
        <taxon>Streptophyta</taxon>
        <taxon>Embryophyta</taxon>
        <taxon>Tracheophyta</taxon>
        <taxon>Spermatophyta</taxon>
        <taxon>Magnoliopsida</taxon>
        <taxon>Liliopsida</taxon>
        <taxon>Poales</taxon>
        <taxon>Poaceae</taxon>
        <taxon>BOP clade</taxon>
        <taxon>Pooideae</taxon>
        <taxon>Triticodae</taxon>
        <taxon>Triticeae</taxon>
        <taxon>Triticinae</taxon>
        <taxon>Aegilops</taxon>
    </lineage>
</organism>
<feature type="compositionally biased region" description="Low complexity" evidence="4">
    <location>
        <begin position="152"/>
        <end position="177"/>
    </location>
</feature>
<dbReference type="Pfam" id="PF02298">
    <property type="entry name" value="Cu_bind_like"/>
    <property type="match status" value="1"/>
</dbReference>
<sequence>TQSQLEDQHSTGLTLPLLALVAFLQVPTAMAAMRLSLLIMAVMAVLSTTSAASYNVGEPGGAWDLNTNYGTWASSRKFQPSDQIVFKYSPQAHNVLEVSKADYDSCSTVNPIATLNSGNDIVTLTAVGTRYFICGFPGHCTGGMKVKIDGVPGSSSPSPAPASGPNASNAPPTTPVSTATSVKATGFGFAILLAFVGFMA</sequence>
<dbReference type="CDD" id="cd04216">
    <property type="entry name" value="Phytocyanin"/>
    <property type="match status" value="1"/>
</dbReference>
<keyword evidence="1" id="KW-0479">Metal-binding</keyword>
<dbReference type="InterPro" id="IPR008972">
    <property type="entry name" value="Cupredoxin"/>
</dbReference>
<dbReference type="Gene3D" id="2.60.40.420">
    <property type="entry name" value="Cupredoxins - blue copper proteins"/>
    <property type="match status" value="1"/>
</dbReference>
<dbReference type="InterPro" id="IPR028871">
    <property type="entry name" value="BlueCu_1_BS"/>
</dbReference>
<dbReference type="Proteomes" id="UP000015105">
    <property type="component" value="Chromosome 2D"/>
</dbReference>
<dbReference type="GO" id="GO:0005886">
    <property type="term" value="C:plasma membrane"/>
    <property type="evidence" value="ECO:0007669"/>
    <property type="project" value="TreeGrafter"/>
</dbReference>
<dbReference type="PROSITE" id="PS51485">
    <property type="entry name" value="PHYTOCYANIN"/>
    <property type="match status" value="1"/>
</dbReference>
<evidence type="ECO:0000256" key="1">
    <source>
        <dbReference type="ARBA" id="ARBA00022723"/>
    </source>
</evidence>
<keyword evidence="2" id="KW-0186">Copper</keyword>
<dbReference type="InterPro" id="IPR003245">
    <property type="entry name" value="Phytocyanin_dom"/>
</dbReference>
<proteinExistence type="predicted"/>
<keyword evidence="5" id="KW-0812">Transmembrane</keyword>
<protein>
    <recommendedName>
        <fullName evidence="6">Phytocyanin domain-containing protein</fullName>
    </recommendedName>
</protein>
<dbReference type="EnsemblPlants" id="AET2Gv21186100.1">
    <property type="protein sequence ID" value="AET2Gv21186100.1"/>
    <property type="gene ID" value="AET2Gv21186100"/>
</dbReference>
<dbReference type="PROSITE" id="PS00196">
    <property type="entry name" value="COPPER_BLUE"/>
    <property type="match status" value="1"/>
</dbReference>
<reference evidence="7" key="5">
    <citation type="journal article" date="2021" name="G3 (Bethesda)">
        <title>Aegilops tauschii genome assembly Aet v5.0 features greater sequence contiguity and improved annotation.</title>
        <authorList>
            <person name="Wang L."/>
            <person name="Zhu T."/>
            <person name="Rodriguez J.C."/>
            <person name="Deal K.R."/>
            <person name="Dubcovsky J."/>
            <person name="McGuire P.E."/>
            <person name="Lux T."/>
            <person name="Spannagl M."/>
            <person name="Mayer K.F.X."/>
            <person name="Baldrich P."/>
            <person name="Meyers B.C."/>
            <person name="Huo N."/>
            <person name="Gu Y.Q."/>
            <person name="Zhou H."/>
            <person name="Devos K.M."/>
            <person name="Bennetzen J.L."/>
            <person name="Unver T."/>
            <person name="Budak H."/>
            <person name="Gulick P.J."/>
            <person name="Galiba G."/>
            <person name="Kalapos B."/>
            <person name="Nelson D.R."/>
            <person name="Li P."/>
            <person name="You F.M."/>
            <person name="Luo M.C."/>
            <person name="Dvorak J."/>
        </authorList>
    </citation>
    <scope>NUCLEOTIDE SEQUENCE [LARGE SCALE GENOMIC DNA]</scope>
    <source>
        <strain evidence="7">cv. AL8/78</strain>
    </source>
</reference>
<dbReference type="PANTHER" id="PTHR33021">
    <property type="entry name" value="BLUE COPPER PROTEIN"/>
    <property type="match status" value="1"/>
</dbReference>
<dbReference type="InterPro" id="IPR039391">
    <property type="entry name" value="Phytocyanin-like"/>
</dbReference>
<name>A0A453DCD5_AEGTS</name>
<feature type="domain" description="Phytocyanin" evidence="6">
    <location>
        <begin position="52"/>
        <end position="152"/>
    </location>
</feature>
<keyword evidence="8" id="KW-1185">Reference proteome</keyword>